<dbReference type="SUPFAM" id="SSF140478">
    <property type="entry name" value="LemA-like"/>
    <property type="match status" value="1"/>
</dbReference>
<dbReference type="AlphaFoldDB" id="A0A6N4E0G7"/>
<proteinExistence type="inferred from homology"/>
<keyword evidence="5" id="KW-0472">Membrane</keyword>
<gene>
    <name evidence="6" type="ORF">C3L24_01125</name>
</gene>
<name>A0A6N4E0G7_9GAMM</name>
<protein>
    <recommendedName>
        <fullName evidence="8">LemA family protein</fullName>
    </recommendedName>
</protein>
<dbReference type="EMBL" id="PQCO01000075">
    <property type="protein sequence ID" value="PUE05470.1"/>
    <property type="molecule type" value="Genomic_DNA"/>
</dbReference>
<evidence type="ECO:0000256" key="4">
    <source>
        <dbReference type="ARBA" id="ARBA00022989"/>
    </source>
</evidence>
<accession>A0A6N4E0G7</accession>
<dbReference type="Proteomes" id="UP000250928">
    <property type="component" value="Unassembled WGS sequence"/>
</dbReference>
<comment type="caution">
    <text evidence="6">The sequence shown here is derived from an EMBL/GenBank/DDBJ whole genome shotgun (WGS) entry which is preliminary data.</text>
</comment>
<evidence type="ECO:0000313" key="7">
    <source>
        <dbReference type="Proteomes" id="UP000250928"/>
    </source>
</evidence>
<sequence length="176" mass="20194">MEFILPPLALLLVWGIVIYNRLVSDKNRVLQAWSDIDVQLRRRRDLLPKLVDAVNAYAHYERTTLDEITRLRGTAEQSTQPRQLAPLEQAIGSRLHALIAVAEAYPELRASTQYLELLRQLSEVEDQIQFARRFYNGAVRNLNVRIDSFPDLLVARPFGFHPAEFFEVEPALRGAA</sequence>
<evidence type="ECO:0000256" key="1">
    <source>
        <dbReference type="ARBA" id="ARBA00004167"/>
    </source>
</evidence>
<dbReference type="PANTHER" id="PTHR34478">
    <property type="entry name" value="PROTEIN LEMA"/>
    <property type="match status" value="1"/>
</dbReference>
<comment type="similarity">
    <text evidence="2">Belongs to the LemA family.</text>
</comment>
<dbReference type="GO" id="GO:0016020">
    <property type="term" value="C:membrane"/>
    <property type="evidence" value="ECO:0007669"/>
    <property type="project" value="UniProtKB-SubCell"/>
</dbReference>
<comment type="subcellular location">
    <subcellularLocation>
        <location evidence="1">Membrane</location>
        <topology evidence="1">Single-pass membrane protein</topology>
    </subcellularLocation>
</comment>
<keyword evidence="3" id="KW-0812">Transmembrane</keyword>
<dbReference type="Gene3D" id="1.20.1440.20">
    <property type="entry name" value="LemA-like domain"/>
    <property type="match status" value="1"/>
</dbReference>
<evidence type="ECO:0008006" key="8">
    <source>
        <dbReference type="Google" id="ProtNLM"/>
    </source>
</evidence>
<dbReference type="InterPro" id="IPR007156">
    <property type="entry name" value="MamQ_LemA"/>
</dbReference>
<evidence type="ECO:0000256" key="2">
    <source>
        <dbReference type="ARBA" id="ARBA00008854"/>
    </source>
</evidence>
<dbReference type="Pfam" id="PF04011">
    <property type="entry name" value="LemA"/>
    <property type="match status" value="1"/>
</dbReference>
<dbReference type="PANTHER" id="PTHR34478:SF2">
    <property type="entry name" value="MEMBRANE PROTEIN"/>
    <property type="match status" value="1"/>
</dbReference>
<evidence type="ECO:0000256" key="3">
    <source>
        <dbReference type="ARBA" id="ARBA00022692"/>
    </source>
</evidence>
<keyword evidence="4" id="KW-1133">Transmembrane helix</keyword>
<dbReference type="InterPro" id="IPR023353">
    <property type="entry name" value="LemA-like_dom_sf"/>
</dbReference>
<evidence type="ECO:0000313" key="6">
    <source>
        <dbReference type="EMBL" id="PUE05470.1"/>
    </source>
</evidence>
<organism evidence="6 7">
    <name type="scientific">Candidatus Sedimenticola endophacoides</name>
    <dbReference type="NCBI Taxonomy" id="2548426"/>
    <lineage>
        <taxon>Bacteria</taxon>
        <taxon>Pseudomonadati</taxon>
        <taxon>Pseudomonadota</taxon>
        <taxon>Gammaproteobacteria</taxon>
        <taxon>Chromatiales</taxon>
        <taxon>Sedimenticolaceae</taxon>
        <taxon>Sedimenticola</taxon>
    </lineage>
</organism>
<evidence type="ECO:0000256" key="5">
    <source>
        <dbReference type="ARBA" id="ARBA00023136"/>
    </source>
</evidence>
<reference evidence="6 7" key="1">
    <citation type="submission" date="2018-01" db="EMBL/GenBank/DDBJ databases">
        <title>Novel co-symbiosis in the lucinid bivalve Phacoides pectinatus.</title>
        <authorList>
            <person name="Lim S.J."/>
            <person name="Davis B.G."/>
            <person name="Gill D.E."/>
            <person name="Engel A.S."/>
            <person name="Anderson L.C."/>
            <person name="Campbell B.J."/>
        </authorList>
    </citation>
    <scope>NUCLEOTIDE SEQUENCE [LARGE SCALE GENOMIC DNA]</scope>
    <source>
        <strain evidence="6">N3_P5</strain>
    </source>
</reference>